<dbReference type="GO" id="GO:0005737">
    <property type="term" value="C:cytoplasm"/>
    <property type="evidence" value="ECO:0007669"/>
    <property type="project" value="TreeGrafter"/>
</dbReference>
<dbReference type="OrthoDB" id="9802624at2"/>
<dbReference type="EMBL" id="ATHI01000028">
    <property type="protein sequence ID" value="EPR31578.1"/>
    <property type="molecule type" value="Genomic_DNA"/>
</dbReference>
<dbReference type="InterPro" id="IPR005000">
    <property type="entry name" value="Aldolase/citrate-lyase_domain"/>
</dbReference>
<name>S7UH43_9BACT</name>
<reference evidence="5 6" key="1">
    <citation type="journal article" date="2013" name="Genome Announc.">
        <title>Draft genome sequences for three mercury-methylating, sulfate-reducing bacteria.</title>
        <authorList>
            <person name="Brown S.D."/>
            <person name="Hurt R.A.Jr."/>
            <person name="Gilmour C.C."/>
            <person name="Elias D.A."/>
        </authorList>
    </citation>
    <scope>NUCLEOTIDE SEQUENCE [LARGE SCALE GENOMIC DNA]</scope>
    <source>
        <strain evidence="5 6">DSM 16529</strain>
    </source>
</reference>
<dbReference type="Proteomes" id="UP000014975">
    <property type="component" value="Unassembled WGS sequence"/>
</dbReference>
<dbReference type="InterPro" id="IPR040442">
    <property type="entry name" value="Pyrv_kinase-like_dom_sf"/>
</dbReference>
<dbReference type="GO" id="GO:0046872">
    <property type="term" value="F:metal ion binding"/>
    <property type="evidence" value="ECO:0007669"/>
    <property type="project" value="UniProtKB-KW"/>
</dbReference>
<evidence type="ECO:0000313" key="5">
    <source>
        <dbReference type="EMBL" id="EPR31578.1"/>
    </source>
</evidence>
<dbReference type="InterPro" id="IPR050251">
    <property type="entry name" value="HpcH-HpaI_aldolase"/>
</dbReference>
<evidence type="ECO:0000256" key="1">
    <source>
        <dbReference type="ARBA" id="ARBA00005568"/>
    </source>
</evidence>
<evidence type="ECO:0000259" key="4">
    <source>
        <dbReference type="Pfam" id="PF03328"/>
    </source>
</evidence>
<dbReference type="AlphaFoldDB" id="S7UH43"/>
<dbReference type="Gene3D" id="3.20.20.60">
    <property type="entry name" value="Phosphoenolpyruvate-binding domains"/>
    <property type="match status" value="1"/>
</dbReference>
<gene>
    <name evidence="5" type="ORF">dsat_0902</name>
</gene>
<dbReference type="GO" id="GO:0016832">
    <property type="term" value="F:aldehyde-lyase activity"/>
    <property type="evidence" value="ECO:0007669"/>
    <property type="project" value="TreeGrafter"/>
</dbReference>
<comment type="caution">
    <text evidence="5">The sequence shown here is derived from an EMBL/GenBank/DDBJ whole genome shotgun (WGS) entry which is preliminary data.</text>
</comment>
<keyword evidence="6" id="KW-1185">Reference proteome</keyword>
<accession>S7UH43</accession>
<dbReference type="SUPFAM" id="SSF51621">
    <property type="entry name" value="Phosphoenolpyruvate/pyruvate domain"/>
    <property type="match status" value="1"/>
</dbReference>
<sequence>MASLKKILTSGGSALGSWLTLPSPAIAEIMARAGYDWLACDLEHASLTLSECAELMRAASLAGATPLVRLSDNDPIQIKRVMDAGAQGIIVPMVLNAEQARAAVAAMHYPPRGTRGVGLFRAQGYGASFPEYKRWLAEESVCIVQIEHIEAVRNLESILAVDGVDGYIVGPYDLSASLGFPGEFDRPEVQAALAEIEAKGPFSGKAPGIHVVEPDPETFARRLAQGYRFVAYSLDIRMLDASSRQGVATFNQHMKK</sequence>
<comment type="similarity">
    <text evidence="1">Belongs to the HpcH/HpaI aldolase family.</text>
</comment>
<dbReference type="RefSeq" id="WP_020887599.1">
    <property type="nucleotide sequence ID" value="NZ_ATHI01000028.1"/>
</dbReference>
<dbReference type="PANTHER" id="PTHR30502">
    <property type="entry name" value="2-KETO-3-DEOXY-L-RHAMNONATE ALDOLASE"/>
    <property type="match status" value="1"/>
</dbReference>
<evidence type="ECO:0000256" key="3">
    <source>
        <dbReference type="ARBA" id="ARBA00023239"/>
    </source>
</evidence>
<dbReference type="PANTHER" id="PTHR30502:SF0">
    <property type="entry name" value="PHOSPHOENOLPYRUVATE CARBOXYLASE FAMILY PROTEIN"/>
    <property type="match status" value="1"/>
</dbReference>
<dbReference type="STRING" id="1121439.dsat_0902"/>
<dbReference type="eggNOG" id="COG3836">
    <property type="taxonomic scope" value="Bacteria"/>
</dbReference>
<feature type="domain" description="HpcH/HpaI aldolase/citrate lyase" evidence="4">
    <location>
        <begin position="16"/>
        <end position="237"/>
    </location>
</feature>
<dbReference type="InterPro" id="IPR015813">
    <property type="entry name" value="Pyrv/PenolPyrv_kinase-like_dom"/>
</dbReference>
<dbReference type="PATRIC" id="fig|1121439.3.peg.2271"/>
<proteinExistence type="inferred from homology"/>
<organism evidence="5 6">
    <name type="scientific">Alkalidesulfovibrio alkalitolerans DSM 16529</name>
    <dbReference type="NCBI Taxonomy" id="1121439"/>
    <lineage>
        <taxon>Bacteria</taxon>
        <taxon>Pseudomonadati</taxon>
        <taxon>Thermodesulfobacteriota</taxon>
        <taxon>Desulfovibrionia</taxon>
        <taxon>Desulfovibrionales</taxon>
        <taxon>Desulfovibrionaceae</taxon>
        <taxon>Alkalidesulfovibrio</taxon>
    </lineage>
</organism>
<evidence type="ECO:0000256" key="2">
    <source>
        <dbReference type="ARBA" id="ARBA00022723"/>
    </source>
</evidence>
<keyword evidence="2" id="KW-0479">Metal-binding</keyword>
<evidence type="ECO:0000313" key="6">
    <source>
        <dbReference type="Proteomes" id="UP000014975"/>
    </source>
</evidence>
<keyword evidence="3" id="KW-0456">Lyase</keyword>
<protein>
    <submittedName>
        <fullName evidence="5">HpcH/HpaI aldolase</fullName>
    </submittedName>
</protein>
<dbReference type="Pfam" id="PF03328">
    <property type="entry name" value="HpcH_HpaI"/>
    <property type="match status" value="1"/>
</dbReference>